<evidence type="ECO:0008006" key="3">
    <source>
        <dbReference type="Google" id="ProtNLM"/>
    </source>
</evidence>
<comment type="caution">
    <text evidence="1">The sequence shown here is derived from an EMBL/GenBank/DDBJ whole genome shotgun (WGS) entry which is preliminary data.</text>
</comment>
<protein>
    <recommendedName>
        <fullName evidence="3">Regulatory protein</fullName>
    </recommendedName>
</protein>
<organism evidence="1 2">
    <name type="scientific">Streptomyces sodiiphilus</name>
    <dbReference type="NCBI Taxonomy" id="226217"/>
    <lineage>
        <taxon>Bacteria</taxon>
        <taxon>Bacillati</taxon>
        <taxon>Actinomycetota</taxon>
        <taxon>Actinomycetes</taxon>
        <taxon>Kitasatosporales</taxon>
        <taxon>Streptomycetaceae</taxon>
        <taxon>Streptomyces</taxon>
    </lineage>
</organism>
<evidence type="ECO:0000313" key="2">
    <source>
        <dbReference type="Proteomes" id="UP001501303"/>
    </source>
</evidence>
<sequence length="356" mass="36868">MRVEWTAHLCGLCLALRRAHGQSARLATNYDGLLVSVLYDAQRAPGENAGAGGRRTAGPCPLRGMRTAPVACGTGADLAAVVSLVLASAKIRDHVHDRDGALARPALAAAARGVARRWDRAGARGGARLGFDTAVLVDAVERQPRLEALAGPGSPVLAVTEPAEVATAAAFAHTARLAGRPANAAPLAGAGRLFGRLAHLLDAVQDRAADEAAGGWNPLTATGTGTAEARRLCDEAVRGVERELASAEFSDGRLVHVLLVHELRRAVDRTFGAACAHTGPPAPEPRGRGLLAGCAVWAGLLCTCRICCRETYPDPWTGKEREGWCHKADCCDCCDCCNCGGSDSCCGCGCGCSCCD</sequence>
<accession>A0ABN2NRP3</accession>
<dbReference type="EMBL" id="BAAAMJ010000002">
    <property type="protein sequence ID" value="GAA1895760.1"/>
    <property type="molecule type" value="Genomic_DNA"/>
</dbReference>
<name>A0ABN2NRP3_9ACTN</name>
<dbReference type="InterPro" id="IPR043740">
    <property type="entry name" value="DUF5685"/>
</dbReference>
<evidence type="ECO:0000313" key="1">
    <source>
        <dbReference type="EMBL" id="GAA1895760.1"/>
    </source>
</evidence>
<gene>
    <name evidence="1" type="ORF">GCM10009716_02310</name>
</gene>
<proteinExistence type="predicted"/>
<dbReference type="Pfam" id="PF18937">
    <property type="entry name" value="DUF5685"/>
    <property type="match status" value="1"/>
</dbReference>
<reference evidence="2" key="1">
    <citation type="journal article" date="2019" name="Int. J. Syst. Evol. Microbiol.">
        <title>The Global Catalogue of Microorganisms (GCM) 10K type strain sequencing project: providing services to taxonomists for standard genome sequencing and annotation.</title>
        <authorList>
            <consortium name="The Broad Institute Genomics Platform"/>
            <consortium name="The Broad Institute Genome Sequencing Center for Infectious Disease"/>
            <person name="Wu L."/>
            <person name="Ma J."/>
        </authorList>
    </citation>
    <scope>NUCLEOTIDE SEQUENCE [LARGE SCALE GENOMIC DNA]</scope>
    <source>
        <strain evidence="2">JCM 13581</strain>
    </source>
</reference>
<dbReference type="Proteomes" id="UP001501303">
    <property type="component" value="Unassembled WGS sequence"/>
</dbReference>
<keyword evidence="2" id="KW-1185">Reference proteome</keyword>